<keyword evidence="3" id="KW-0732">Signal</keyword>
<dbReference type="Gene3D" id="3.40.50.150">
    <property type="entry name" value="Vaccinia Virus protein VP39"/>
    <property type="match status" value="1"/>
</dbReference>
<feature type="chain" id="PRO_5032823432" evidence="3">
    <location>
        <begin position="24"/>
        <end position="257"/>
    </location>
</feature>
<keyword evidence="2 4" id="KW-0808">Transferase</keyword>
<organism evidence="4 5">
    <name type="scientific">Tribonema minus</name>
    <dbReference type="NCBI Taxonomy" id="303371"/>
    <lineage>
        <taxon>Eukaryota</taxon>
        <taxon>Sar</taxon>
        <taxon>Stramenopiles</taxon>
        <taxon>Ochrophyta</taxon>
        <taxon>PX clade</taxon>
        <taxon>Xanthophyceae</taxon>
        <taxon>Tribonematales</taxon>
        <taxon>Tribonemataceae</taxon>
        <taxon>Tribonema</taxon>
    </lineage>
</organism>
<evidence type="ECO:0000256" key="3">
    <source>
        <dbReference type="SAM" id="SignalP"/>
    </source>
</evidence>
<dbReference type="SUPFAM" id="SSF53335">
    <property type="entry name" value="S-adenosyl-L-methionine-dependent methyltransferases"/>
    <property type="match status" value="1"/>
</dbReference>
<sequence length="257" mass="26944">MAARRSMRFAFLAGLLASPVCIAAAPCLSALARRAAMLAVSRCIDDPMARALAGDAAMATLQEESAHARAVTADAATEAGLRAKWLREAAADAGGDQLAVLCAGFDTAAFDASAAAGRRVFEVDDGRILSLKSSLIHTRGADVERVAASITYVPEPLTGRAWAWALLTSGFDPSRRTAWLLPDLSMDDFGAQELSAARTRLATAPTYYSPPGSALVFCMRERAVGESPAAWLCRLGYSSAIEAPVGVRGQIGVVAWV</sequence>
<comment type="caution">
    <text evidence="4">The sequence shown here is derived from an EMBL/GenBank/DDBJ whole genome shotgun (WGS) entry which is preliminary data.</text>
</comment>
<dbReference type="Proteomes" id="UP000664859">
    <property type="component" value="Unassembled WGS sequence"/>
</dbReference>
<name>A0A835YYH1_9STRA</name>
<dbReference type="PANTHER" id="PTHR43619">
    <property type="entry name" value="S-ADENOSYL-L-METHIONINE-DEPENDENT METHYLTRANSFERASE YKTD-RELATED"/>
    <property type="match status" value="1"/>
</dbReference>
<dbReference type="InterPro" id="IPR007213">
    <property type="entry name" value="Ppm1/Ppm2/Tcmp"/>
</dbReference>
<dbReference type="GO" id="GO:0008168">
    <property type="term" value="F:methyltransferase activity"/>
    <property type="evidence" value="ECO:0007669"/>
    <property type="project" value="UniProtKB-KW"/>
</dbReference>
<dbReference type="PANTHER" id="PTHR43619:SF2">
    <property type="entry name" value="S-ADENOSYL-L-METHIONINE-DEPENDENT METHYLTRANSFERASES SUPERFAMILY PROTEIN"/>
    <property type="match status" value="1"/>
</dbReference>
<protein>
    <submittedName>
        <fullName evidence="4">Leucine carboxyl methyltransferase-domain-containing protein</fullName>
    </submittedName>
</protein>
<dbReference type="EMBL" id="JAFCMP010000223">
    <property type="protein sequence ID" value="KAG5183119.1"/>
    <property type="molecule type" value="Genomic_DNA"/>
</dbReference>
<reference evidence="4" key="1">
    <citation type="submission" date="2021-02" db="EMBL/GenBank/DDBJ databases">
        <title>First Annotated Genome of the Yellow-green Alga Tribonema minus.</title>
        <authorList>
            <person name="Mahan K.M."/>
        </authorList>
    </citation>
    <scope>NUCLEOTIDE SEQUENCE</scope>
    <source>
        <strain evidence="4">UTEX B ZZ1240</strain>
    </source>
</reference>
<keyword evidence="1 4" id="KW-0489">Methyltransferase</keyword>
<evidence type="ECO:0000313" key="5">
    <source>
        <dbReference type="Proteomes" id="UP000664859"/>
    </source>
</evidence>
<dbReference type="AlphaFoldDB" id="A0A835YYH1"/>
<feature type="signal peptide" evidence="3">
    <location>
        <begin position="1"/>
        <end position="23"/>
    </location>
</feature>
<evidence type="ECO:0000256" key="1">
    <source>
        <dbReference type="ARBA" id="ARBA00022603"/>
    </source>
</evidence>
<dbReference type="GO" id="GO:0032259">
    <property type="term" value="P:methylation"/>
    <property type="evidence" value="ECO:0007669"/>
    <property type="project" value="UniProtKB-KW"/>
</dbReference>
<dbReference type="InterPro" id="IPR029063">
    <property type="entry name" value="SAM-dependent_MTases_sf"/>
</dbReference>
<accession>A0A835YYH1</accession>
<evidence type="ECO:0000313" key="4">
    <source>
        <dbReference type="EMBL" id="KAG5183119.1"/>
    </source>
</evidence>
<proteinExistence type="predicted"/>
<gene>
    <name evidence="4" type="ORF">JKP88DRAFT_273096</name>
</gene>
<evidence type="ECO:0000256" key="2">
    <source>
        <dbReference type="ARBA" id="ARBA00022679"/>
    </source>
</evidence>
<dbReference type="Pfam" id="PF04072">
    <property type="entry name" value="LCM"/>
    <property type="match status" value="1"/>
</dbReference>
<keyword evidence="5" id="KW-1185">Reference proteome</keyword>